<reference evidence="3" key="1">
    <citation type="submission" date="2025-08" db="UniProtKB">
        <authorList>
            <consortium name="RefSeq"/>
        </authorList>
    </citation>
    <scope>IDENTIFICATION</scope>
    <source>
        <tissue evidence="3">Stem</tissue>
    </source>
</reference>
<keyword evidence="1" id="KW-0175">Coiled coil</keyword>
<protein>
    <submittedName>
        <fullName evidence="3">Uncharacterized protein LOC127143833</fullName>
    </submittedName>
</protein>
<dbReference type="GeneID" id="127143833"/>
<evidence type="ECO:0000313" key="2">
    <source>
        <dbReference type="Proteomes" id="UP001652600"/>
    </source>
</evidence>
<proteinExistence type="predicted"/>
<organism evidence="2 3">
    <name type="scientific">Cucumis melo</name>
    <name type="common">Muskmelon</name>
    <dbReference type="NCBI Taxonomy" id="3656"/>
    <lineage>
        <taxon>Eukaryota</taxon>
        <taxon>Viridiplantae</taxon>
        <taxon>Streptophyta</taxon>
        <taxon>Embryophyta</taxon>
        <taxon>Tracheophyta</taxon>
        <taxon>Spermatophyta</taxon>
        <taxon>Magnoliopsida</taxon>
        <taxon>eudicotyledons</taxon>
        <taxon>Gunneridae</taxon>
        <taxon>Pentapetalae</taxon>
        <taxon>rosids</taxon>
        <taxon>fabids</taxon>
        <taxon>Cucurbitales</taxon>
        <taxon>Cucurbitaceae</taxon>
        <taxon>Benincaseae</taxon>
        <taxon>Cucumis</taxon>
    </lineage>
</organism>
<feature type="coiled-coil region" evidence="1">
    <location>
        <begin position="31"/>
        <end position="89"/>
    </location>
</feature>
<sequence length="271" mass="31907">MELKSMEERSAVLSAHIKLKEHKVCRESKKLLDLEKEFEAKEKDFEMVRKRIVDCEQVLKLKEEKLKQMQLIEEELAMKEKSVEDHEQRLFLKENELGAIHSELRVLSEHLISKELSIKTSIEERRKELDVDGNQLDAAQQCIQDCLDSVNSVIRLTNLPPSMEENQHPTMEENQPNSVELKKNELNEFNLLIEKCDTAFKGKEVKLKSMEERSTVLSTDIKLKEHEVCRESRKLLDLENEFEAKDFEMVRKRIADCEQVLKLKEEKLKKM</sequence>
<evidence type="ECO:0000256" key="1">
    <source>
        <dbReference type="SAM" id="Coils"/>
    </source>
</evidence>
<dbReference type="Proteomes" id="UP001652600">
    <property type="component" value="Chromosome 11"/>
</dbReference>
<keyword evidence="2" id="KW-1185">Reference proteome</keyword>
<evidence type="ECO:0000313" key="3">
    <source>
        <dbReference type="RefSeq" id="XP_050935001.1"/>
    </source>
</evidence>
<name>A0ABM3KB46_CUCME</name>
<gene>
    <name evidence="3" type="primary">LOC127143833</name>
</gene>
<accession>A0ABM3KB46</accession>
<dbReference type="RefSeq" id="XP_050935001.1">
    <property type="nucleotide sequence ID" value="XM_051079044.1"/>
</dbReference>